<dbReference type="Gene3D" id="3.40.50.11660">
    <property type="entry name" value="Glycosyl transferase family 10, C-terminal domain"/>
    <property type="match status" value="1"/>
</dbReference>
<feature type="domain" description="Fucosyltransferase N-terminal" evidence="14">
    <location>
        <begin position="232"/>
        <end position="335"/>
    </location>
</feature>
<comment type="similarity">
    <text evidence="3 12">Belongs to the glycosyltransferase 10 family.</text>
</comment>
<evidence type="ECO:0000313" key="15">
    <source>
        <dbReference type="EMBL" id="KAI9563032.1"/>
    </source>
</evidence>
<evidence type="ECO:0000259" key="13">
    <source>
        <dbReference type="Pfam" id="PF00852"/>
    </source>
</evidence>
<dbReference type="Pfam" id="PF00852">
    <property type="entry name" value="Glyco_transf_10"/>
    <property type="match status" value="1"/>
</dbReference>
<evidence type="ECO:0000259" key="14">
    <source>
        <dbReference type="Pfam" id="PF17039"/>
    </source>
</evidence>
<keyword evidence="11" id="KW-0325">Glycoprotein</keyword>
<dbReference type="FunFam" id="3.40.50.11660:FF:000009">
    <property type="entry name" value="Uncharacterized protein"/>
    <property type="match status" value="1"/>
</dbReference>
<dbReference type="InterPro" id="IPR001503">
    <property type="entry name" value="Glyco_trans_10"/>
</dbReference>
<dbReference type="InterPro" id="IPR031481">
    <property type="entry name" value="Glyco_tran_10_N"/>
</dbReference>
<evidence type="ECO:0000256" key="9">
    <source>
        <dbReference type="ARBA" id="ARBA00023034"/>
    </source>
</evidence>
<gene>
    <name evidence="15" type="ORF">GHT06_010489</name>
</gene>
<evidence type="ECO:0000256" key="1">
    <source>
        <dbReference type="ARBA" id="ARBA00004447"/>
    </source>
</evidence>
<evidence type="ECO:0000256" key="3">
    <source>
        <dbReference type="ARBA" id="ARBA00008919"/>
    </source>
</evidence>
<proteinExistence type="inferred from homology"/>
<evidence type="ECO:0000256" key="11">
    <source>
        <dbReference type="ARBA" id="ARBA00023180"/>
    </source>
</evidence>
<dbReference type="EMBL" id="WJBH02000002">
    <property type="protein sequence ID" value="KAI9563032.1"/>
    <property type="molecule type" value="Genomic_DNA"/>
</dbReference>
<comment type="pathway">
    <text evidence="2">Protein modification; protein glycosylation.</text>
</comment>
<dbReference type="PANTHER" id="PTHR48438:SF1">
    <property type="entry name" value="ALPHA-(1,3)-FUCOSYLTRANSFERASE C-RELATED"/>
    <property type="match status" value="1"/>
</dbReference>
<feature type="domain" description="Fucosyltransferase C-terminal" evidence="13">
    <location>
        <begin position="367"/>
        <end position="546"/>
    </location>
</feature>
<evidence type="ECO:0000256" key="8">
    <source>
        <dbReference type="ARBA" id="ARBA00022989"/>
    </source>
</evidence>
<keyword evidence="5 12" id="KW-0808">Transferase</keyword>
<dbReference type="EC" id="2.4.1.-" evidence="12"/>
<dbReference type="GO" id="GO:0032580">
    <property type="term" value="C:Golgi cisterna membrane"/>
    <property type="evidence" value="ECO:0007669"/>
    <property type="project" value="UniProtKB-SubCell"/>
</dbReference>
<dbReference type="AlphaFoldDB" id="A0AAD5L141"/>
<protein>
    <recommendedName>
        <fullName evidence="12">Fucosyltransferase</fullName>
        <ecNumber evidence="12">2.4.1.-</ecNumber>
    </recommendedName>
</protein>
<dbReference type="Proteomes" id="UP000820818">
    <property type="component" value="Linkage Group LG2"/>
</dbReference>
<accession>A0AAD5L141</accession>
<keyword evidence="10" id="KW-0472">Membrane</keyword>
<evidence type="ECO:0000256" key="5">
    <source>
        <dbReference type="ARBA" id="ARBA00022679"/>
    </source>
</evidence>
<keyword evidence="7" id="KW-0735">Signal-anchor</keyword>
<sequence>MRELLRAFPRNKGENWTRHADEQIENADKSVDETIESIVANATHIRKLQELNKKKENKKTTVESNNHATFPYSNCTKTKQQDAKKSFQLQNFNLAPSFVIRKRKFDDGACPIVPDVLLPGMERYGQDSWKHLNQVDKTSNMFPPKKCTENITAMQSKISPIPDFIAKDFPLNFGDELTPLMDVKPKTVGSESASAATTLHYQAKFNDCEDEERYRKNYSTAADNSQISVGYKNILIWNEEQRTETANFGNTGHEPFVQHKCEISDCAIYDQTSSVLPPQEYDAIVIHMLFFKLHQLPDFKRQSPEMMPIYISAIDNVFNWTMTYKLDSDIQFLYGRIIPGPTAPRNQEDVNKMIAETHSRSVKNYAANKTRSIAWMVSHCETSSNRESYVTQLSKFIPVDVYGKCGDLSCPRNEANWVSDPKCYDMLEAKYKFYLSFENSICTDYVTEKFFEIMKHDMIPIVYGGANYSQIAPFHSYINALEFTPGKLAEYLKMLDENDTLYNEYFWWKDHYRVESGEEQMARHGFCDLCKKLHQDQGVVKYYQELVPTWHPNTQCRRFVSWENFPQSNIDRILSGLLSFIRQFI</sequence>
<organism evidence="15 16">
    <name type="scientific">Daphnia sinensis</name>
    <dbReference type="NCBI Taxonomy" id="1820382"/>
    <lineage>
        <taxon>Eukaryota</taxon>
        <taxon>Metazoa</taxon>
        <taxon>Ecdysozoa</taxon>
        <taxon>Arthropoda</taxon>
        <taxon>Crustacea</taxon>
        <taxon>Branchiopoda</taxon>
        <taxon>Diplostraca</taxon>
        <taxon>Cladocera</taxon>
        <taxon>Anomopoda</taxon>
        <taxon>Daphniidae</taxon>
        <taxon>Daphnia</taxon>
        <taxon>Daphnia similis group</taxon>
    </lineage>
</organism>
<dbReference type="InterPro" id="IPR055270">
    <property type="entry name" value="Glyco_tran_10_C"/>
</dbReference>
<keyword evidence="9 12" id="KW-0333">Golgi apparatus</keyword>
<evidence type="ECO:0000256" key="6">
    <source>
        <dbReference type="ARBA" id="ARBA00022692"/>
    </source>
</evidence>
<keyword evidence="4 12" id="KW-0328">Glycosyltransferase</keyword>
<dbReference type="InterPro" id="IPR038577">
    <property type="entry name" value="GT10-like_C_sf"/>
</dbReference>
<comment type="caution">
    <text evidence="15">The sequence shown here is derived from an EMBL/GenBank/DDBJ whole genome shotgun (WGS) entry which is preliminary data.</text>
</comment>
<evidence type="ECO:0000256" key="2">
    <source>
        <dbReference type="ARBA" id="ARBA00004922"/>
    </source>
</evidence>
<evidence type="ECO:0000313" key="16">
    <source>
        <dbReference type="Proteomes" id="UP000820818"/>
    </source>
</evidence>
<evidence type="ECO:0000256" key="10">
    <source>
        <dbReference type="ARBA" id="ARBA00023136"/>
    </source>
</evidence>
<dbReference type="Pfam" id="PF17039">
    <property type="entry name" value="Glyco_tran_10_N"/>
    <property type="match status" value="1"/>
</dbReference>
<evidence type="ECO:0000256" key="12">
    <source>
        <dbReference type="RuleBase" id="RU003832"/>
    </source>
</evidence>
<keyword evidence="8" id="KW-1133">Transmembrane helix</keyword>
<dbReference type="PANTHER" id="PTHR48438">
    <property type="entry name" value="ALPHA-(1,3)-FUCOSYLTRANSFERASE C-RELATED"/>
    <property type="match status" value="1"/>
</dbReference>
<comment type="subcellular location">
    <subcellularLocation>
        <location evidence="1 12">Golgi apparatus</location>
        <location evidence="1 12">Golgi stack membrane</location>
        <topology evidence="1 12">Single-pass type II membrane protein</topology>
    </subcellularLocation>
</comment>
<evidence type="ECO:0000256" key="7">
    <source>
        <dbReference type="ARBA" id="ARBA00022968"/>
    </source>
</evidence>
<keyword evidence="6 12" id="KW-0812">Transmembrane</keyword>
<name>A0AAD5L141_9CRUS</name>
<dbReference type="GO" id="GO:0008417">
    <property type="term" value="F:fucosyltransferase activity"/>
    <property type="evidence" value="ECO:0007669"/>
    <property type="project" value="InterPro"/>
</dbReference>
<reference evidence="15 16" key="1">
    <citation type="submission" date="2022-05" db="EMBL/GenBank/DDBJ databases">
        <title>A multi-omics perspective on studying reproductive biology in Daphnia sinensis.</title>
        <authorList>
            <person name="Jia J."/>
        </authorList>
    </citation>
    <scope>NUCLEOTIDE SEQUENCE [LARGE SCALE GENOMIC DNA]</scope>
    <source>
        <strain evidence="15 16">WSL</strain>
    </source>
</reference>
<evidence type="ECO:0000256" key="4">
    <source>
        <dbReference type="ARBA" id="ARBA00022676"/>
    </source>
</evidence>
<keyword evidence="16" id="KW-1185">Reference proteome</keyword>
<dbReference type="SUPFAM" id="SSF53756">
    <property type="entry name" value="UDP-Glycosyltransferase/glycogen phosphorylase"/>
    <property type="match status" value="1"/>
</dbReference>